<sequence length="153" mass="17299">MIIRRALQKESLQLSALALRSKKFWGYNNDFIERCCQELVLSPEYIATSQVYVLKNEQIWGFYGMSGKDSEASLDYLFIEPSKINHGYGRSLWLHAVKKATELGFNSILIDSDPNAKGFYLAMGAKQIGEVSSGSIPGRLLPLFCYTIDRFTV</sequence>
<keyword evidence="2" id="KW-0808">Transferase</keyword>
<feature type="domain" description="N-acetyltransferase" evidence="1">
    <location>
        <begin position="1"/>
        <end position="146"/>
    </location>
</feature>
<keyword evidence="3" id="KW-1185">Reference proteome</keyword>
<dbReference type="InterPro" id="IPR016181">
    <property type="entry name" value="Acyl_CoA_acyltransferase"/>
</dbReference>
<dbReference type="Pfam" id="PF13673">
    <property type="entry name" value="Acetyltransf_10"/>
    <property type="match status" value="1"/>
</dbReference>
<evidence type="ECO:0000313" key="3">
    <source>
        <dbReference type="Proteomes" id="UP000009234"/>
    </source>
</evidence>
<name>F6DPR8_DESRL</name>
<protein>
    <submittedName>
        <fullName evidence="2">GCN5-related N-acetyltransferase</fullName>
    </submittedName>
</protein>
<dbReference type="Proteomes" id="UP000009234">
    <property type="component" value="Chromosome"/>
</dbReference>
<dbReference type="EMBL" id="CP002780">
    <property type="protein sequence ID" value="AEG60757.1"/>
    <property type="molecule type" value="Genomic_DNA"/>
</dbReference>
<dbReference type="PROSITE" id="PS51186">
    <property type="entry name" value="GNAT"/>
    <property type="match status" value="1"/>
</dbReference>
<dbReference type="GO" id="GO:0016747">
    <property type="term" value="F:acyltransferase activity, transferring groups other than amino-acyl groups"/>
    <property type="evidence" value="ECO:0007669"/>
    <property type="project" value="InterPro"/>
</dbReference>
<dbReference type="InterPro" id="IPR000182">
    <property type="entry name" value="GNAT_dom"/>
</dbReference>
<dbReference type="OrthoDB" id="164032at2"/>
<gene>
    <name evidence="2" type="ordered locus">Desru_2529</name>
</gene>
<dbReference type="Gene3D" id="3.40.630.30">
    <property type="match status" value="1"/>
</dbReference>
<dbReference type="HOGENOM" id="CLU_116318_1_0_9"/>
<reference evidence="3" key="1">
    <citation type="submission" date="2011-05" db="EMBL/GenBank/DDBJ databases">
        <title>Complete sequence of Desulfotomaculum ruminis DSM 2154.</title>
        <authorList>
            <person name="Lucas S."/>
            <person name="Copeland A."/>
            <person name="Lapidus A."/>
            <person name="Cheng J.-F."/>
            <person name="Goodwin L."/>
            <person name="Pitluck S."/>
            <person name="Lu M."/>
            <person name="Detter J.C."/>
            <person name="Han C."/>
            <person name="Tapia R."/>
            <person name="Land M."/>
            <person name="Hauser L."/>
            <person name="Kyrpides N."/>
            <person name="Ivanova N."/>
            <person name="Mikhailova N."/>
            <person name="Pagani I."/>
            <person name="Stams A.J.M."/>
            <person name="Plugge C.M."/>
            <person name="Muyzer G."/>
            <person name="Kuever J."/>
            <person name="Parshina S.N."/>
            <person name="Ivanova A.E."/>
            <person name="Nazina T.N."/>
            <person name="Brambilla E."/>
            <person name="Spring S."/>
            <person name="Klenk H.-P."/>
            <person name="Woyke T."/>
        </authorList>
    </citation>
    <scope>NUCLEOTIDE SEQUENCE [LARGE SCALE GENOMIC DNA]</scope>
    <source>
        <strain evidence="3">ATCC 23193 / DSM 2154 / NCIB 8452 / DL</strain>
    </source>
</reference>
<dbReference type="AlphaFoldDB" id="F6DPR8"/>
<reference evidence="2 3" key="2">
    <citation type="journal article" date="2012" name="Stand. Genomic Sci.">
        <title>Complete genome sequence of the sulfate-reducing firmicute Desulfotomaculum ruminis type strain (DL(T)).</title>
        <authorList>
            <person name="Spring S."/>
            <person name="Visser M."/>
            <person name="Lu M."/>
            <person name="Copeland A."/>
            <person name="Lapidus A."/>
            <person name="Lucas S."/>
            <person name="Cheng J.F."/>
            <person name="Han C."/>
            <person name="Tapia R."/>
            <person name="Goodwin L.A."/>
            <person name="Pitluck S."/>
            <person name="Ivanova N."/>
            <person name="Land M."/>
            <person name="Hauser L."/>
            <person name="Larimer F."/>
            <person name="Rohde M."/>
            <person name="Goker M."/>
            <person name="Detter J.C."/>
            <person name="Kyrpides N.C."/>
            <person name="Woyke T."/>
            <person name="Schaap P.J."/>
            <person name="Plugge C.M."/>
            <person name="Muyzer G."/>
            <person name="Kuever J."/>
            <person name="Pereira I.A."/>
            <person name="Parshina S.N."/>
            <person name="Bernier-Latmani R."/>
            <person name="Stams A.J."/>
            <person name="Klenk H.P."/>
        </authorList>
    </citation>
    <scope>NUCLEOTIDE SEQUENCE [LARGE SCALE GENOMIC DNA]</scope>
    <source>
        <strain evidence="3">ATCC 23193 / DSM 2154 / NCIB 8452 / DL</strain>
    </source>
</reference>
<dbReference type="eggNOG" id="COG0454">
    <property type="taxonomic scope" value="Bacteria"/>
</dbReference>
<organism evidence="2 3">
    <name type="scientific">Desulforamulus ruminis (strain ATCC 23193 / DSM 2154 / NCIMB 8452 / DL)</name>
    <name type="common">Desulfotomaculum ruminis</name>
    <dbReference type="NCBI Taxonomy" id="696281"/>
    <lineage>
        <taxon>Bacteria</taxon>
        <taxon>Bacillati</taxon>
        <taxon>Bacillota</taxon>
        <taxon>Clostridia</taxon>
        <taxon>Eubacteriales</taxon>
        <taxon>Peptococcaceae</taxon>
        <taxon>Desulforamulus</taxon>
    </lineage>
</organism>
<dbReference type="SUPFAM" id="SSF55729">
    <property type="entry name" value="Acyl-CoA N-acyltransferases (Nat)"/>
    <property type="match status" value="1"/>
</dbReference>
<proteinExistence type="predicted"/>
<evidence type="ECO:0000259" key="1">
    <source>
        <dbReference type="PROSITE" id="PS51186"/>
    </source>
</evidence>
<dbReference type="STRING" id="696281.Desru_2529"/>
<accession>F6DPR8</accession>
<dbReference type="RefSeq" id="WP_013842513.1">
    <property type="nucleotide sequence ID" value="NC_015589.1"/>
</dbReference>
<dbReference type="KEGG" id="dru:Desru_2529"/>
<evidence type="ECO:0000313" key="2">
    <source>
        <dbReference type="EMBL" id="AEG60757.1"/>
    </source>
</evidence>